<name>A0ABN1ERQ8_9ACTN</name>
<comment type="caution">
    <text evidence="2">The sequence shown here is derived from an EMBL/GenBank/DDBJ whole genome shotgun (WGS) entry which is preliminary data.</text>
</comment>
<feature type="region of interest" description="Disordered" evidence="1">
    <location>
        <begin position="36"/>
        <end position="60"/>
    </location>
</feature>
<reference evidence="2 3" key="1">
    <citation type="journal article" date="2019" name="Int. J. Syst. Evol. Microbiol.">
        <title>The Global Catalogue of Microorganisms (GCM) 10K type strain sequencing project: providing services to taxonomists for standard genome sequencing and annotation.</title>
        <authorList>
            <consortium name="The Broad Institute Genomics Platform"/>
            <consortium name="The Broad Institute Genome Sequencing Center for Infectious Disease"/>
            <person name="Wu L."/>
            <person name="Ma J."/>
        </authorList>
    </citation>
    <scope>NUCLEOTIDE SEQUENCE [LARGE SCALE GENOMIC DNA]</scope>
    <source>
        <strain evidence="2 3">JCM 10667</strain>
    </source>
</reference>
<dbReference type="EMBL" id="BAAAHD010000033">
    <property type="protein sequence ID" value="GAA0572741.1"/>
    <property type="molecule type" value="Genomic_DNA"/>
</dbReference>
<protein>
    <submittedName>
        <fullName evidence="2">Uncharacterized protein</fullName>
    </submittedName>
</protein>
<evidence type="ECO:0000313" key="3">
    <source>
        <dbReference type="Proteomes" id="UP001501427"/>
    </source>
</evidence>
<gene>
    <name evidence="2" type="ORF">GCM10009546_39320</name>
</gene>
<sequence length="60" mass="6532">MRGVDRKRLGLMVVAFVLVVGVMEVLALKLGSMELPIPTGPEQPTVADRQSQVSERPSQN</sequence>
<accession>A0ABN1ERQ8</accession>
<evidence type="ECO:0000256" key="1">
    <source>
        <dbReference type="SAM" id="MobiDB-lite"/>
    </source>
</evidence>
<organism evidence="2 3">
    <name type="scientific">Actinomadura livida</name>
    <dbReference type="NCBI Taxonomy" id="79909"/>
    <lineage>
        <taxon>Bacteria</taxon>
        <taxon>Bacillati</taxon>
        <taxon>Actinomycetota</taxon>
        <taxon>Actinomycetes</taxon>
        <taxon>Streptosporangiales</taxon>
        <taxon>Thermomonosporaceae</taxon>
        <taxon>Actinomadura</taxon>
    </lineage>
</organism>
<proteinExistence type="predicted"/>
<feature type="compositionally biased region" description="Polar residues" evidence="1">
    <location>
        <begin position="48"/>
        <end position="60"/>
    </location>
</feature>
<evidence type="ECO:0000313" key="2">
    <source>
        <dbReference type="EMBL" id="GAA0572741.1"/>
    </source>
</evidence>
<dbReference type="Proteomes" id="UP001501427">
    <property type="component" value="Unassembled WGS sequence"/>
</dbReference>
<keyword evidence="3" id="KW-1185">Reference proteome</keyword>